<protein>
    <submittedName>
        <fullName evidence="1">Uncharacterized protein</fullName>
    </submittedName>
</protein>
<proteinExistence type="predicted"/>
<name>A0A850R874_9GAMM</name>
<sequence>MKNQALASFEYQERQGAQREYAQLVEVSDAIRFQFPEWLLNAKGGATALRETTTEADPT</sequence>
<dbReference type="Proteomes" id="UP000592294">
    <property type="component" value="Unassembled WGS sequence"/>
</dbReference>
<dbReference type="RefSeq" id="WP_176976281.1">
    <property type="nucleotide sequence ID" value="NZ_JABZEO010000005.1"/>
</dbReference>
<comment type="caution">
    <text evidence="1">The sequence shown here is derived from an EMBL/GenBank/DDBJ whole genome shotgun (WGS) entry which is preliminary data.</text>
</comment>
<gene>
    <name evidence="1" type="ORF">HW932_09655</name>
</gene>
<reference evidence="1 2" key="1">
    <citation type="submission" date="2020-06" db="EMBL/GenBank/DDBJ databases">
        <title>Whole-genome sequence of Allochromatium humboldtianum DSM 21881, type strain.</title>
        <authorList>
            <person name="Kyndt J.A."/>
            <person name="Meyer T.E."/>
        </authorList>
    </citation>
    <scope>NUCLEOTIDE SEQUENCE [LARGE SCALE GENOMIC DNA]</scope>
    <source>
        <strain evidence="1 2">DSM 21881</strain>
    </source>
</reference>
<evidence type="ECO:0000313" key="2">
    <source>
        <dbReference type="Proteomes" id="UP000592294"/>
    </source>
</evidence>
<accession>A0A850R874</accession>
<organism evidence="1 2">
    <name type="scientific">Allochromatium humboldtianum</name>
    <dbReference type="NCBI Taxonomy" id="504901"/>
    <lineage>
        <taxon>Bacteria</taxon>
        <taxon>Pseudomonadati</taxon>
        <taxon>Pseudomonadota</taxon>
        <taxon>Gammaproteobacteria</taxon>
        <taxon>Chromatiales</taxon>
        <taxon>Chromatiaceae</taxon>
        <taxon>Allochromatium</taxon>
    </lineage>
</organism>
<keyword evidence="2" id="KW-1185">Reference proteome</keyword>
<dbReference type="EMBL" id="JABZEO010000005">
    <property type="protein sequence ID" value="NVZ09528.1"/>
    <property type="molecule type" value="Genomic_DNA"/>
</dbReference>
<evidence type="ECO:0000313" key="1">
    <source>
        <dbReference type="EMBL" id="NVZ09528.1"/>
    </source>
</evidence>
<dbReference type="AlphaFoldDB" id="A0A850R874"/>